<evidence type="ECO:0000259" key="12">
    <source>
        <dbReference type="PROSITE" id="PS50026"/>
    </source>
</evidence>
<dbReference type="InterPro" id="IPR002870">
    <property type="entry name" value="Peptidase_M12B_N"/>
</dbReference>
<dbReference type="PANTHER" id="PTHR11905">
    <property type="entry name" value="ADAM A DISINTEGRIN AND METALLOPROTEASE DOMAIN"/>
    <property type="match status" value="1"/>
</dbReference>
<feature type="compositionally biased region" description="Pro residues" evidence="9">
    <location>
        <begin position="804"/>
        <end position="819"/>
    </location>
</feature>
<dbReference type="SUPFAM" id="SSF55486">
    <property type="entry name" value="Metalloproteases ('zincins'), catalytic domain"/>
    <property type="match status" value="1"/>
</dbReference>
<keyword evidence="8" id="KW-0862">Zinc</keyword>
<dbReference type="Gene3D" id="4.10.70.10">
    <property type="entry name" value="Disintegrin domain"/>
    <property type="match status" value="1"/>
</dbReference>
<evidence type="ECO:0000256" key="6">
    <source>
        <dbReference type="PROSITE-ProRule" id="PRU00068"/>
    </source>
</evidence>
<dbReference type="InterPro" id="IPR018358">
    <property type="entry name" value="Disintegrin_CS"/>
</dbReference>
<dbReference type="PROSITE" id="PS50026">
    <property type="entry name" value="EGF_3"/>
    <property type="match status" value="1"/>
</dbReference>
<dbReference type="GO" id="GO:0004222">
    <property type="term" value="F:metalloendopeptidase activity"/>
    <property type="evidence" value="ECO:0007669"/>
    <property type="project" value="InterPro"/>
</dbReference>
<evidence type="ECO:0000313" key="15">
    <source>
        <dbReference type="Ensembl" id="ENSELUP00000098065.1"/>
    </source>
</evidence>
<dbReference type="SMART" id="SM00608">
    <property type="entry name" value="ACR"/>
    <property type="match status" value="1"/>
</dbReference>
<feature type="domain" description="EGF-like" evidence="12">
    <location>
        <begin position="641"/>
        <end position="675"/>
    </location>
</feature>
<dbReference type="PROSITE" id="PS01186">
    <property type="entry name" value="EGF_2"/>
    <property type="match status" value="1"/>
</dbReference>
<dbReference type="AlphaFoldDB" id="A0AAY5LBE2"/>
<keyword evidence="4 10" id="KW-0472">Membrane</keyword>
<feature type="transmembrane region" description="Helical" evidence="10">
    <location>
        <begin position="698"/>
        <end position="720"/>
    </location>
</feature>
<reference evidence="15" key="3">
    <citation type="submission" date="2025-09" db="UniProtKB">
        <authorList>
            <consortium name="Ensembl"/>
        </authorList>
    </citation>
    <scope>IDENTIFICATION</scope>
</reference>
<feature type="compositionally biased region" description="Pro residues" evidence="9">
    <location>
        <begin position="756"/>
        <end position="777"/>
    </location>
</feature>
<keyword evidence="7" id="KW-0245">EGF-like domain</keyword>
<evidence type="ECO:0000256" key="2">
    <source>
        <dbReference type="ARBA" id="ARBA00022692"/>
    </source>
</evidence>
<evidence type="ECO:0008006" key="17">
    <source>
        <dbReference type="Google" id="ProtNLM"/>
    </source>
</evidence>
<keyword evidence="3 10" id="KW-1133">Transmembrane helix</keyword>
<feature type="binding site" evidence="8">
    <location>
        <position position="350"/>
    </location>
    <ligand>
        <name>Zn(2+)</name>
        <dbReference type="ChEBI" id="CHEBI:29105"/>
        <note>catalytic</note>
    </ligand>
</feature>
<dbReference type="PANTHER" id="PTHR11905:SF136">
    <property type="entry name" value="DISINTEGRIN AND METALLOPROTEINASE DOMAIN-CONTAINING PROTEIN 9"/>
    <property type="match status" value="1"/>
</dbReference>
<dbReference type="CTD" id="570656"/>
<dbReference type="PROSITE" id="PS50214">
    <property type="entry name" value="DISINTEGRIN_2"/>
    <property type="match status" value="1"/>
</dbReference>
<feature type="active site" evidence="8">
    <location>
        <position position="347"/>
    </location>
</feature>
<comment type="subcellular location">
    <subcellularLocation>
        <location evidence="1">Membrane</location>
        <topology evidence="1">Single-pass type I membrane protein</topology>
    </subcellularLocation>
</comment>
<proteinExistence type="predicted"/>
<dbReference type="GO" id="GO:0046872">
    <property type="term" value="F:metal ion binding"/>
    <property type="evidence" value="ECO:0007669"/>
    <property type="project" value="UniProtKB-KW"/>
</dbReference>
<dbReference type="RefSeq" id="XP_028976431.2">
    <property type="nucleotide sequence ID" value="XM_029120598.2"/>
</dbReference>
<dbReference type="GeneID" id="105009573"/>
<dbReference type="InterPro" id="IPR006586">
    <property type="entry name" value="ADAM_Cys-rich"/>
</dbReference>
<evidence type="ECO:0000256" key="11">
    <source>
        <dbReference type="SAM" id="SignalP"/>
    </source>
</evidence>
<keyword evidence="16" id="KW-1185">Reference proteome</keyword>
<dbReference type="PROSITE" id="PS50215">
    <property type="entry name" value="ADAM_MEPRO"/>
    <property type="match status" value="1"/>
</dbReference>
<feature type="domain" description="Disintegrin" evidence="13">
    <location>
        <begin position="413"/>
        <end position="499"/>
    </location>
</feature>
<dbReference type="Pfam" id="PF01562">
    <property type="entry name" value="Pep_M12B_propep"/>
    <property type="match status" value="1"/>
</dbReference>
<dbReference type="GO" id="GO:0005886">
    <property type="term" value="C:plasma membrane"/>
    <property type="evidence" value="ECO:0007669"/>
    <property type="project" value="TreeGrafter"/>
</dbReference>
<feature type="signal peptide" evidence="11">
    <location>
        <begin position="1"/>
        <end position="21"/>
    </location>
</feature>
<organism evidence="15 16">
    <name type="scientific">Esox lucius</name>
    <name type="common">Northern pike</name>
    <dbReference type="NCBI Taxonomy" id="8010"/>
    <lineage>
        <taxon>Eukaryota</taxon>
        <taxon>Metazoa</taxon>
        <taxon>Chordata</taxon>
        <taxon>Craniata</taxon>
        <taxon>Vertebrata</taxon>
        <taxon>Euteleostomi</taxon>
        <taxon>Actinopterygii</taxon>
        <taxon>Neopterygii</taxon>
        <taxon>Teleostei</taxon>
        <taxon>Protacanthopterygii</taxon>
        <taxon>Esociformes</taxon>
        <taxon>Esocidae</taxon>
        <taxon>Esox</taxon>
    </lineage>
</organism>
<dbReference type="PROSITE" id="PS00427">
    <property type="entry name" value="DISINTEGRIN_1"/>
    <property type="match status" value="1"/>
</dbReference>
<dbReference type="SMART" id="SM00050">
    <property type="entry name" value="DISIN"/>
    <property type="match status" value="1"/>
</dbReference>
<evidence type="ECO:0000259" key="14">
    <source>
        <dbReference type="PROSITE" id="PS50215"/>
    </source>
</evidence>
<evidence type="ECO:0000313" key="16">
    <source>
        <dbReference type="Proteomes" id="UP000265140"/>
    </source>
</evidence>
<protein>
    <recommendedName>
        <fullName evidence="17">ADAM metallopeptidase domain 9</fullName>
    </recommendedName>
</protein>
<dbReference type="Pfam" id="PF08516">
    <property type="entry name" value="ADAM_CR"/>
    <property type="match status" value="1"/>
</dbReference>
<feature type="region of interest" description="Disordered" evidence="9">
    <location>
        <begin position="750"/>
        <end position="825"/>
    </location>
</feature>
<feature type="binding site" evidence="8">
    <location>
        <position position="356"/>
    </location>
    <ligand>
        <name>Zn(2+)</name>
        <dbReference type="ChEBI" id="CHEBI:29105"/>
        <note>catalytic</note>
    </ligand>
</feature>
<dbReference type="InterPro" id="IPR001762">
    <property type="entry name" value="Disintegrin_dom"/>
</dbReference>
<evidence type="ECO:0000256" key="4">
    <source>
        <dbReference type="ARBA" id="ARBA00023136"/>
    </source>
</evidence>
<evidence type="ECO:0000256" key="5">
    <source>
        <dbReference type="ARBA" id="ARBA00023157"/>
    </source>
</evidence>
<dbReference type="InterPro" id="IPR034027">
    <property type="entry name" value="Reprolysin_adamalysin"/>
</dbReference>
<name>A0AAY5LBE2_ESOLU</name>
<dbReference type="InterPro" id="IPR001590">
    <property type="entry name" value="Peptidase_M12B"/>
</dbReference>
<feature type="disulfide bond" evidence="7">
    <location>
        <begin position="665"/>
        <end position="674"/>
    </location>
</feature>
<dbReference type="FunFam" id="4.10.70.10:FF:000001">
    <property type="entry name" value="Disintegrin and metalloproteinase domain-containing protein 22"/>
    <property type="match status" value="1"/>
</dbReference>
<evidence type="ECO:0000256" key="3">
    <source>
        <dbReference type="ARBA" id="ARBA00022989"/>
    </source>
</evidence>
<dbReference type="GO" id="GO:0006508">
    <property type="term" value="P:proteolysis"/>
    <property type="evidence" value="ECO:0007669"/>
    <property type="project" value="InterPro"/>
</dbReference>
<keyword evidence="5 7" id="KW-1015">Disulfide bond</keyword>
<feature type="chain" id="PRO_5044289000" description="ADAM metallopeptidase domain 9" evidence="11">
    <location>
        <begin position="22"/>
        <end position="825"/>
    </location>
</feature>
<dbReference type="SUPFAM" id="SSF57552">
    <property type="entry name" value="Blood coagulation inhibitor (disintegrin)"/>
    <property type="match status" value="1"/>
</dbReference>
<feature type="disulfide bond" evidence="8">
    <location>
        <begin position="362"/>
        <end position="386"/>
    </location>
</feature>
<evidence type="ECO:0000256" key="8">
    <source>
        <dbReference type="PROSITE-ProRule" id="PRU00276"/>
    </source>
</evidence>
<dbReference type="Gene3D" id="3.40.390.10">
    <property type="entry name" value="Collagenase (Catalytic Domain)"/>
    <property type="match status" value="1"/>
</dbReference>
<evidence type="ECO:0000256" key="1">
    <source>
        <dbReference type="ARBA" id="ARBA00004479"/>
    </source>
</evidence>
<comment type="caution">
    <text evidence="7">Lacks conserved residue(s) required for the propagation of feature annotation.</text>
</comment>
<keyword evidence="8" id="KW-0479">Metal-binding</keyword>
<keyword evidence="2 10" id="KW-0812">Transmembrane</keyword>
<dbReference type="KEGG" id="els:105009573"/>
<feature type="binding site" evidence="8">
    <location>
        <position position="346"/>
    </location>
    <ligand>
        <name>Zn(2+)</name>
        <dbReference type="ChEBI" id="CHEBI:29105"/>
        <note>catalytic</note>
    </ligand>
</feature>
<sequence>MVGELIVTLMLLLCYIPATQSQEDGQTSRFSNYAVVKPQLIQRRWTRNADRHSKSGQTEAPDSISYSLIIEDKEHVLHLKINKDFLSPNFVQYSHTASVNPTATYPNPVVHCYYHGHVRDHEDSLVALSTCSGLRGVILLGNDSYGLEPIKQSSTNEHLLYRLEHSQSEPFFCGVTTEASQTESHSRFDPSHTLTALLRKKRNLPQTRYVELVLVVDNLRYTIEKNNDTAVFDKMVELANLLDGYYKQLNVRVVLVGLEIFKNENPFSVTDPPGNVLGNFVKWRQTNLLPRVRNDDAQLIVGRSGPYSGGILGMAFVGTVCSASTAGGINVFSDNNLAYVSTVVAHEMGHNLGMIHDVYPSCTCQGPGGTCIMNAYATGSTVFSSCSASNFESLVLGGGGACLLNPATSTLTVPQCGNGILETGEQCDCGTPQECTNKCCNASTCTFSSGSTCAQGSCCQNCQVIVSGTPCRGSVNTCDLPEYCNGSAPTCPSDFYVMDGLPCQDNTAYCYEGRCQTYNYQCQQLFAPGASKAADICFQTSNLVGDKYGNCGITSTGAYVKCTMANAMCGKLQCTNVNTNNPPPGGSVSNQNINGSSCVNADFNLGPDVLDPAYVHHGSPCATGKACVSFRCVNATALLAVNLTCDAQTTCNGRGVCNNMGHCHCNDGWGPPYCDRLGRGGSVDSGPAQIDYSLRNGLLIFFLLVVPVLILLVLLLLFVFRRDSLEPCLQKLHPRHLRPGNTNVQTMANVPRQATPQPPPIQPPPIQPPPIQPPPSQPVSAYPSSVTSAPRYTESTNWDQPRSAPTPVPKQGPGVPRPIPSKQKP</sequence>
<dbReference type="InterPro" id="IPR000742">
    <property type="entry name" value="EGF"/>
</dbReference>
<feature type="compositionally biased region" description="Polar residues" evidence="9">
    <location>
        <begin position="782"/>
        <end position="800"/>
    </location>
</feature>
<reference evidence="15" key="2">
    <citation type="submission" date="2025-08" db="UniProtKB">
        <authorList>
            <consortium name="Ensembl"/>
        </authorList>
    </citation>
    <scope>IDENTIFICATION</scope>
</reference>
<evidence type="ECO:0000256" key="10">
    <source>
        <dbReference type="SAM" id="Phobius"/>
    </source>
</evidence>
<feature type="disulfide bond" evidence="6">
    <location>
        <begin position="471"/>
        <end position="491"/>
    </location>
</feature>
<evidence type="ECO:0000259" key="13">
    <source>
        <dbReference type="PROSITE" id="PS50214"/>
    </source>
</evidence>
<evidence type="ECO:0000256" key="7">
    <source>
        <dbReference type="PROSITE-ProRule" id="PRU00076"/>
    </source>
</evidence>
<accession>A0AAY5LBE2</accession>
<dbReference type="Proteomes" id="UP000265140">
    <property type="component" value="Chromosome 6"/>
</dbReference>
<dbReference type="Pfam" id="PF01421">
    <property type="entry name" value="Reprolysin"/>
    <property type="match status" value="1"/>
</dbReference>
<dbReference type="Pfam" id="PF00200">
    <property type="entry name" value="Disintegrin"/>
    <property type="match status" value="1"/>
</dbReference>
<dbReference type="InterPro" id="IPR036436">
    <property type="entry name" value="Disintegrin_dom_sf"/>
</dbReference>
<dbReference type="InterPro" id="IPR024079">
    <property type="entry name" value="MetalloPept_cat_dom_sf"/>
</dbReference>
<dbReference type="FunFam" id="3.40.390.10:FF:000002">
    <property type="entry name" value="Disintegrin and metalloproteinase domain-containing protein 22"/>
    <property type="match status" value="1"/>
</dbReference>
<dbReference type="GeneTree" id="ENSGT00940000166115"/>
<dbReference type="CDD" id="cd04269">
    <property type="entry name" value="ZnMc_adamalysin_II_like"/>
    <property type="match status" value="1"/>
</dbReference>
<reference evidence="15 16" key="1">
    <citation type="submission" date="2020-02" db="EMBL/GenBank/DDBJ databases">
        <title>Esox lucius (northern pike) genome, fEsoLuc1, primary haplotype.</title>
        <authorList>
            <person name="Myers G."/>
            <person name="Karagic N."/>
            <person name="Meyer A."/>
            <person name="Pippel M."/>
            <person name="Reichard M."/>
            <person name="Winkler S."/>
            <person name="Tracey A."/>
            <person name="Sims Y."/>
            <person name="Howe K."/>
            <person name="Rhie A."/>
            <person name="Formenti G."/>
            <person name="Durbin R."/>
            <person name="Fedrigo O."/>
            <person name="Jarvis E.D."/>
        </authorList>
    </citation>
    <scope>NUCLEOTIDE SEQUENCE [LARGE SCALE GENOMIC DNA]</scope>
</reference>
<evidence type="ECO:0000256" key="9">
    <source>
        <dbReference type="SAM" id="MobiDB-lite"/>
    </source>
</evidence>
<keyword evidence="11" id="KW-0732">Signal</keyword>
<dbReference type="Ensembl" id="ENSELUT00000107783.1">
    <property type="protein sequence ID" value="ENSELUP00000098065.1"/>
    <property type="gene ID" value="ENSELUG00000015648.3"/>
</dbReference>
<feature type="domain" description="Peptidase M12B" evidence="14">
    <location>
        <begin position="208"/>
        <end position="407"/>
    </location>
</feature>